<proteinExistence type="predicted"/>
<accession>A0A397BMF0</accession>
<protein>
    <submittedName>
        <fullName evidence="1">Uncharacterized protein</fullName>
    </submittedName>
</protein>
<feature type="non-terminal residue" evidence="1">
    <location>
        <position position="181"/>
    </location>
</feature>
<comment type="caution">
    <text evidence="1">The sequence shown here is derived from an EMBL/GenBank/DDBJ whole genome shotgun (WGS) entry which is preliminary data.</text>
</comment>
<dbReference type="VEuPathDB" id="FungiDB:H257_18160"/>
<organism evidence="1 2">
    <name type="scientific">Aphanomyces astaci</name>
    <name type="common">Crayfish plague agent</name>
    <dbReference type="NCBI Taxonomy" id="112090"/>
    <lineage>
        <taxon>Eukaryota</taxon>
        <taxon>Sar</taxon>
        <taxon>Stramenopiles</taxon>
        <taxon>Oomycota</taxon>
        <taxon>Saprolegniomycetes</taxon>
        <taxon>Saprolegniales</taxon>
        <taxon>Verrucalvaceae</taxon>
        <taxon>Aphanomyces</taxon>
    </lineage>
</organism>
<reference evidence="1 2" key="1">
    <citation type="submission" date="2018-08" db="EMBL/GenBank/DDBJ databases">
        <title>Aphanomyces genome sequencing and annotation.</title>
        <authorList>
            <person name="Minardi D."/>
            <person name="Oidtmann B."/>
            <person name="Van Der Giezen M."/>
            <person name="Studholme D.J."/>
        </authorList>
    </citation>
    <scope>NUCLEOTIDE SEQUENCE [LARGE SCALE GENOMIC DNA]</scope>
    <source>
        <strain evidence="1 2">Kv</strain>
    </source>
</reference>
<gene>
    <name evidence="1" type="ORF">DYB36_014332</name>
</gene>
<name>A0A397BMF0_APHAT</name>
<evidence type="ECO:0000313" key="2">
    <source>
        <dbReference type="Proteomes" id="UP000265427"/>
    </source>
</evidence>
<evidence type="ECO:0000313" key="1">
    <source>
        <dbReference type="EMBL" id="RHY21261.1"/>
    </source>
</evidence>
<dbReference type="EMBL" id="QUSZ01002699">
    <property type="protein sequence ID" value="RHY21261.1"/>
    <property type="molecule type" value="Genomic_DNA"/>
</dbReference>
<sequence>METWAAAWCLYGAVDDVIDENGLRQQLKSLTMLKTFVKVVAACVTPSYLRDRVEEQMKTVPANDLTWSSNKGTAMVQSVAVKKTIKDAALLSMQRKPTKLYETSGNSEEITHAHRTAAGPVEVPGKRRCYVVNDGDEILVSYDTLKTIAIDIDRLLELVARLQRDDDGDNLDEVGGDCMVF</sequence>
<dbReference type="Proteomes" id="UP000265427">
    <property type="component" value="Unassembled WGS sequence"/>
</dbReference>
<dbReference type="AlphaFoldDB" id="A0A397BMF0"/>